<gene>
    <name evidence="1" type="ORF">AVL59_30245</name>
</gene>
<protein>
    <submittedName>
        <fullName evidence="1">Uncharacterized protein</fullName>
    </submittedName>
</protein>
<dbReference type="KEGG" id="sgs:AVL59_30245"/>
<organism evidence="1 2">
    <name type="scientific">Streptomyces griseochromogenes</name>
    <dbReference type="NCBI Taxonomy" id="68214"/>
    <lineage>
        <taxon>Bacteria</taxon>
        <taxon>Bacillati</taxon>
        <taxon>Actinomycetota</taxon>
        <taxon>Actinomycetes</taxon>
        <taxon>Kitasatosporales</taxon>
        <taxon>Streptomycetaceae</taxon>
        <taxon>Streptomyces</taxon>
    </lineage>
</organism>
<accession>A0A1B1B3B4</accession>
<dbReference type="Proteomes" id="UP000092659">
    <property type="component" value="Chromosome"/>
</dbReference>
<reference evidence="1 2" key="1">
    <citation type="submission" date="2016-06" db="EMBL/GenBank/DDBJ databases">
        <title>Complete genome sequence of Streptomyces griseochromogenes ATCC 14511, the Blasticidin S producer.</title>
        <authorList>
            <person name="Wu L."/>
        </authorList>
    </citation>
    <scope>NUCLEOTIDE SEQUENCE [LARGE SCALE GENOMIC DNA]</scope>
    <source>
        <strain evidence="1 2">ATCC 14511</strain>
    </source>
</reference>
<evidence type="ECO:0000313" key="1">
    <source>
        <dbReference type="EMBL" id="ANP53241.1"/>
    </source>
</evidence>
<proteinExistence type="predicted"/>
<evidence type="ECO:0000313" key="2">
    <source>
        <dbReference type="Proteomes" id="UP000092659"/>
    </source>
</evidence>
<dbReference type="EMBL" id="CP016279">
    <property type="protein sequence ID" value="ANP53241.1"/>
    <property type="molecule type" value="Genomic_DNA"/>
</dbReference>
<dbReference type="AlphaFoldDB" id="A0A1B1B3B4"/>
<name>A0A1B1B3B4_9ACTN</name>
<sequence length="107" mass="11707">MSTPPGARYLGGLELRASMIWFEDLIRSSRLITTSHRPYAELVTALCGMLVGQAMTSPVVTGLDQSLMDRCRQSRSIPLKRAVRADHALLTAGTTALRGRLAGRRQP</sequence>